<gene>
    <name evidence="1" type="ORF">PUV54_05940</name>
</gene>
<evidence type="ECO:0000313" key="1">
    <source>
        <dbReference type="EMBL" id="WDI32736.1"/>
    </source>
</evidence>
<dbReference type="RefSeq" id="WP_274494677.1">
    <property type="nucleotide sequence ID" value="NZ_CP118166.1"/>
</dbReference>
<evidence type="ECO:0000313" key="2">
    <source>
        <dbReference type="Proteomes" id="UP001214043"/>
    </source>
</evidence>
<organism evidence="1 2">
    <name type="scientific">Hyphococcus flavus</name>
    <dbReference type="NCBI Taxonomy" id="1866326"/>
    <lineage>
        <taxon>Bacteria</taxon>
        <taxon>Pseudomonadati</taxon>
        <taxon>Pseudomonadota</taxon>
        <taxon>Alphaproteobacteria</taxon>
        <taxon>Parvularculales</taxon>
        <taxon>Parvularculaceae</taxon>
        <taxon>Hyphococcus</taxon>
    </lineage>
</organism>
<dbReference type="EMBL" id="CP118166">
    <property type="protein sequence ID" value="WDI32736.1"/>
    <property type="molecule type" value="Genomic_DNA"/>
</dbReference>
<sequence>MSGGGFIEMPKRQTRISTLLVVATALPILVSMLFCEKMASYASTINVEKDERCKILASIDSFNDRPFQHVSGDGTDWALVYMAMNDRVGRGGFEIHNIGSSSIYVKVTDRDDSDEEIAISPDIGRFFLAKVVHVRALADGDAWEICARIHSL</sequence>
<keyword evidence="2" id="KW-1185">Reference proteome</keyword>
<protein>
    <submittedName>
        <fullName evidence="1">Uncharacterized protein</fullName>
    </submittedName>
</protein>
<dbReference type="KEGG" id="hfl:PUV54_05940"/>
<accession>A0AAE9ZKA9</accession>
<dbReference type="Proteomes" id="UP001214043">
    <property type="component" value="Chromosome"/>
</dbReference>
<dbReference type="AlphaFoldDB" id="A0AAE9ZKA9"/>
<name>A0AAE9ZKA9_9PROT</name>
<reference evidence="1" key="1">
    <citation type="submission" date="2023-02" db="EMBL/GenBank/DDBJ databases">
        <title>Genome sequence of Hyphococcus flavus.</title>
        <authorList>
            <person name="Rong J.-C."/>
            <person name="Zhao Q."/>
            <person name="Yi M."/>
            <person name="Wu J.-Y."/>
        </authorList>
    </citation>
    <scope>NUCLEOTIDE SEQUENCE</scope>
    <source>
        <strain evidence="1">MCCC 1K03223</strain>
    </source>
</reference>
<proteinExistence type="predicted"/>